<name>F1Z258_9STRE</name>
<dbReference type="GeneID" id="61421796"/>
<sequence>MDFPKCSDSSLLYSKLHGYYLDKFDQAGLENILEKQLAQGNTTVAVQTVNSEEYNILVKSIDNNKEIYHNLFSRFWTNYSDFNYTASLESNTITFTHP</sequence>
<dbReference type="HOGENOM" id="CLU_2332480_0_0_9"/>
<gene>
    <name evidence="1" type="ORF">SPB_2208</name>
</gene>
<dbReference type="eggNOG" id="COG5279">
    <property type="taxonomic scope" value="Bacteria"/>
</dbReference>
<comment type="caution">
    <text evidence="1">The sequence shown here is derived from an EMBL/GenBank/DDBJ whole genome shotgun (WGS) entry which is preliminary data.</text>
</comment>
<reference evidence="1 2" key="1">
    <citation type="submission" date="2011-02" db="EMBL/GenBank/DDBJ databases">
        <authorList>
            <person name="Stanhope M.J."/>
            <person name="Durkin A.S."/>
            <person name="Hostetler J."/>
            <person name="Kim M."/>
            <person name="Radune D."/>
            <person name="Singh I."/>
            <person name="Town C.D."/>
        </authorList>
    </citation>
    <scope>NUCLEOTIDE SEQUENCE [LARGE SCALE GENOMIC DNA]</scope>
    <source>
        <strain evidence="1 2">NCFD 2020</strain>
    </source>
</reference>
<organism evidence="1 2">
    <name type="scientific">Streptococcus parauberis NCFD 2020</name>
    <dbReference type="NCBI Taxonomy" id="873447"/>
    <lineage>
        <taxon>Bacteria</taxon>
        <taxon>Bacillati</taxon>
        <taxon>Bacillota</taxon>
        <taxon>Bacilli</taxon>
        <taxon>Lactobacillales</taxon>
        <taxon>Streptococcaceae</taxon>
        <taxon>Streptococcus</taxon>
    </lineage>
</organism>
<dbReference type="AlphaFoldDB" id="F1Z258"/>
<proteinExistence type="predicted"/>
<evidence type="ECO:0000313" key="1">
    <source>
        <dbReference type="EMBL" id="EGE54728.1"/>
    </source>
</evidence>
<dbReference type="RefSeq" id="WP_003105436.1">
    <property type="nucleotide sequence ID" value="NZ_AEUT02000001.1"/>
</dbReference>
<evidence type="ECO:0000313" key="2">
    <source>
        <dbReference type="Proteomes" id="UP000003732"/>
    </source>
</evidence>
<accession>F1Z258</accession>
<protein>
    <submittedName>
        <fullName evidence="1">Uncharacterized protein</fullName>
    </submittedName>
</protein>
<dbReference type="EMBL" id="AEUT02000001">
    <property type="protein sequence ID" value="EGE54728.1"/>
    <property type="molecule type" value="Genomic_DNA"/>
</dbReference>
<dbReference type="Proteomes" id="UP000003732">
    <property type="component" value="Unassembled WGS sequence"/>
</dbReference>